<accession>A0A6A6M9G7</accession>
<gene>
    <name evidence="2" type="ORF">GH714_000985</name>
</gene>
<evidence type="ECO:0000313" key="2">
    <source>
        <dbReference type="EMBL" id="KAF2309168.1"/>
    </source>
</evidence>
<comment type="caution">
    <text evidence="2">The sequence shown here is derived from an EMBL/GenBank/DDBJ whole genome shotgun (WGS) entry which is preliminary data.</text>
</comment>
<proteinExistence type="predicted"/>
<feature type="region of interest" description="Disordered" evidence="1">
    <location>
        <begin position="1"/>
        <end position="20"/>
    </location>
</feature>
<reference evidence="2 3" key="1">
    <citation type="journal article" date="2020" name="Mol. Plant">
        <title>The Chromosome-Based Rubber Tree Genome Provides New Insights into Spurge Genome Evolution and Rubber Biosynthesis.</title>
        <authorList>
            <person name="Liu J."/>
            <person name="Shi C."/>
            <person name="Shi C.C."/>
            <person name="Li W."/>
            <person name="Zhang Q.J."/>
            <person name="Zhang Y."/>
            <person name="Li K."/>
            <person name="Lu H.F."/>
            <person name="Shi C."/>
            <person name="Zhu S.T."/>
            <person name="Xiao Z.Y."/>
            <person name="Nan H."/>
            <person name="Yue Y."/>
            <person name="Zhu X.G."/>
            <person name="Wu Y."/>
            <person name="Hong X.N."/>
            <person name="Fan G.Y."/>
            <person name="Tong Y."/>
            <person name="Zhang D."/>
            <person name="Mao C.L."/>
            <person name="Liu Y.L."/>
            <person name="Hao S.J."/>
            <person name="Liu W.Q."/>
            <person name="Lv M.Q."/>
            <person name="Zhang H.B."/>
            <person name="Liu Y."/>
            <person name="Hu-Tang G.R."/>
            <person name="Wang J.P."/>
            <person name="Wang J.H."/>
            <person name="Sun Y.H."/>
            <person name="Ni S.B."/>
            <person name="Chen W.B."/>
            <person name="Zhang X.C."/>
            <person name="Jiao Y.N."/>
            <person name="Eichler E.E."/>
            <person name="Li G.H."/>
            <person name="Liu X."/>
            <person name="Gao L.Z."/>
        </authorList>
    </citation>
    <scope>NUCLEOTIDE SEQUENCE [LARGE SCALE GENOMIC DNA]</scope>
    <source>
        <strain evidence="3">cv. GT1</strain>
        <tissue evidence="2">Leaf</tissue>
    </source>
</reference>
<evidence type="ECO:0000256" key="1">
    <source>
        <dbReference type="SAM" id="MobiDB-lite"/>
    </source>
</evidence>
<sequence length="72" mass="7795">MPSAWDTGTLTPPPCTAQSRFLGKPLPKHLNLASLLLERNFSSLQSSGAAMTCDRVVLGLKNSLRNLQLESN</sequence>
<evidence type="ECO:0000313" key="3">
    <source>
        <dbReference type="Proteomes" id="UP000467840"/>
    </source>
</evidence>
<feature type="compositionally biased region" description="Polar residues" evidence="1">
    <location>
        <begin position="1"/>
        <end position="10"/>
    </location>
</feature>
<dbReference type="EMBL" id="JAAGAX010000006">
    <property type="protein sequence ID" value="KAF2309168.1"/>
    <property type="molecule type" value="Genomic_DNA"/>
</dbReference>
<dbReference type="Proteomes" id="UP000467840">
    <property type="component" value="Chromosome 14"/>
</dbReference>
<keyword evidence="3" id="KW-1185">Reference proteome</keyword>
<organism evidence="2 3">
    <name type="scientific">Hevea brasiliensis</name>
    <name type="common">Para rubber tree</name>
    <name type="synonym">Siphonia brasiliensis</name>
    <dbReference type="NCBI Taxonomy" id="3981"/>
    <lineage>
        <taxon>Eukaryota</taxon>
        <taxon>Viridiplantae</taxon>
        <taxon>Streptophyta</taxon>
        <taxon>Embryophyta</taxon>
        <taxon>Tracheophyta</taxon>
        <taxon>Spermatophyta</taxon>
        <taxon>Magnoliopsida</taxon>
        <taxon>eudicotyledons</taxon>
        <taxon>Gunneridae</taxon>
        <taxon>Pentapetalae</taxon>
        <taxon>rosids</taxon>
        <taxon>fabids</taxon>
        <taxon>Malpighiales</taxon>
        <taxon>Euphorbiaceae</taxon>
        <taxon>Crotonoideae</taxon>
        <taxon>Micrandreae</taxon>
        <taxon>Hevea</taxon>
    </lineage>
</organism>
<name>A0A6A6M9G7_HEVBR</name>
<protein>
    <submittedName>
        <fullName evidence="2">Uncharacterized protein</fullName>
    </submittedName>
</protein>
<dbReference type="AlphaFoldDB" id="A0A6A6M9G7"/>